<evidence type="ECO:0000313" key="2">
    <source>
        <dbReference type="EMBL" id="KKM94135.1"/>
    </source>
</evidence>
<protein>
    <submittedName>
        <fullName evidence="2">Uncharacterized protein</fullName>
    </submittedName>
</protein>
<gene>
    <name evidence="2" type="ORF">LCGC14_1201380</name>
</gene>
<evidence type="ECO:0000256" key="1">
    <source>
        <dbReference type="SAM" id="Phobius"/>
    </source>
</evidence>
<name>A0A0F9NZ63_9ZZZZ</name>
<reference evidence="2" key="1">
    <citation type="journal article" date="2015" name="Nature">
        <title>Complex archaea that bridge the gap between prokaryotes and eukaryotes.</title>
        <authorList>
            <person name="Spang A."/>
            <person name="Saw J.H."/>
            <person name="Jorgensen S.L."/>
            <person name="Zaremba-Niedzwiedzka K."/>
            <person name="Martijn J."/>
            <person name="Lind A.E."/>
            <person name="van Eijk R."/>
            <person name="Schleper C."/>
            <person name="Guy L."/>
            <person name="Ettema T.J."/>
        </authorList>
    </citation>
    <scope>NUCLEOTIDE SEQUENCE</scope>
</reference>
<accession>A0A0F9NZ63</accession>
<keyword evidence="1" id="KW-0472">Membrane</keyword>
<keyword evidence="1" id="KW-0812">Transmembrane</keyword>
<dbReference type="AlphaFoldDB" id="A0A0F9NZ63"/>
<comment type="caution">
    <text evidence="2">The sequence shown here is derived from an EMBL/GenBank/DDBJ whole genome shotgun (WGS) entry which is preliminary data.</text>
</comment>
<feature type="transmembrane region" description="Helical" evidence="1">
    <location>
        <begin position="24"/>
        <end position="42"/>
    </location>
</feature>
<dbReference type="EMBL" id="LAZR01006176">
    <property type="protein sequence ID" value="KKM94135.1"/>
    <property type="molecule type" value="Genomic_DNA"/>
</dbReference>
<keyword evidence="1" id="KW-1133">Transmembrane helix</keyword>
<proteinExistence type="predicted"/>
<sequence length="43" mass="4828">MDKRQETGRDSKGRFVVKQQRGEILWSIVLGVLAATLTIIILS</sequence>
<organism evidence="2">
    <name type="scientific">marine sediment metagenome</name>
    <dbReference type="NCBI Taxonomy" id="412755"/>
    <lineage>
        <taxon>unclassified sequences</taxon>
        <taxon>metagenomes</taxon>
        <taxon>ecological metagenomes</taxon>
    </lineage>
</organism>